<dbReference type="InterPro" id="IPR012291">
    <property type="entry name" value="CBM2_carb-bd_dom_sf"/>
</dbReference>
<dbReference type="EMBL" id="BNAT01000068">
    <property type="protein sequence ID" value="GHE67647.1"/>
    <property type="molecule type" value="Genomic_DNA"/>
</dbReference>
<sequence>MTARNVVSHNATIVPGASVDIGFQATHMGNTAPPSSYTLNATVCAVTGS</sequence>
<name>A0A919DQU7_9ACTN</name>
<evidence type="ECO:0000256" key="1">
    <source>
        <dbReference type="ARBA" id="ARBA00022729"/>
    </source>
</evidence>
<accession>A0A919DQU7</accession>
<keyword evidence="2" id="KW-0624">Polysaccharide degradation</keyword>
<dbReference type="Gene3D" id="2.60.40.290">
    <property type="match status" value="1"/>
</dbReference>
<keyword evidence="2" id="KW-0119">Carbohydrate metabolism</keyword>
<reference evidence="4" key="2">
    <citation type="submission" date="2020-09" db="EMBL/GenBank/DDBJ databases">
        <authorList>
            <person name="Sun Q."/>
            <person name="Zhou Y."/>
        </authorList>
    </citation>
    <scope>NUCLEOTIDE SEQUENCE</scope>
    <source>
        <strain evidence="4">CGMCC 4.7403</strain>
    </source>
</reference>
<evidence type="ECO:0000259" key="3">
    <source>
        <dbReference type="Pfam" id="PF00553"/>
    </source>
</evidence>
<evidence type="ECO:0000256" key="2">
    <source>
        <dbReference type="ARBA" id="ARBA00023326"/>
    </source>
</evidence>
<dbReference type="AlphaFoldDB" id="A0A919DQU7"/>
<dbReference type="GO" id="GO:0004553">
    <property type="term" value="F:hydrolase activity, hydrolyzing O-glycosyl compounds"/>
    <property type="evidence" value="ECO:0007669"/>
    <property type="project" value="InterPro"/>
</dbReference>
<keyword evidence="1" id="KW-0732">Signal</keyword>
<dbReference type="Proteomes" id="UP000603227">
    <property type="component" value="Unassembled WGS sequence"/>
</dbReference>
<keyword evidence="5" id="KW-1185">Reference proteome</keyword>
<protein>
    <recommendedName>
        <fullName evidence="3">CBM2 domain-containing protein</fullName>
    </recommendedName>
</protein>
<gene>
    <name evidence="4" type="ORF">GCM10017771_91320</name>
</gene>
<reference evidence="4" key="1">
    <citation type="journal article" date="2014" name="Int. J. Syst. Evol. Microbiol.">
        <title>Complete genome sequence of Corynebacterium casei LMG S-19264T (=DSM 44701T), isolated from a smear-ripened cheese.</title>
        <authorList>
            <consortium name="US DOE Joint Genome Institute (JGI-PGF)"/>
            <person name="Walter F."/>
            <person name="Albersmeier A."/>
            <person name="Kalinowski J."/>
            <person name="Ruckert C."/>
        </authorList>
    </citation>
    <scope>NUCLEOTIDE SEQUENCE</scope>
    <source>
        <strain evidence="4">CGMCC 4.7403</strain>
    </source>
</reference>
<organism evidence="4 5">
    <name type="scientific">Streptomyces capitiformicae</name>
    <dbReference type="NCBI Taxonomy" id="2014920"/>
    <lineage>
        <taxon>Bacteria</taxon>
        <taxon>Bacillati</taxon>
        <taxon>Actinomycetota</taxon>
        <taxon>Actinomycetes</taxon>
        <taxon>Kitasatosporales</taxon>
        <taxon>Streptomycetaceae</taxon>
        <taxon>Streptomyces</taxon>
    </lineage>
</organism>
<comment type="caution">
    <text evidence="4">The sequence shown here is derived from an EMBL/GenBank/DDBJ whole genome shotgun (WGS) entry which is preliminary data.</text>
</comment>
<proteinExistence type="predicted"/>
<dbReference type="InterPro" id="IPR008965">
    <property type="entry name" value="CBM2/CBM3_carb-bd_dom_sf"/>
</dbReference>
<dbReference type="GO" id="GO:0030247">
    <property type="term" value="F:polysaccharide binding"/>
    <property type="evidence" value="ECO:0007669"/>
    <property type="project" value="InterPro"/>
</dbReference>
<dbReference type="Pfam" id="PF00553">
    <property type="entry name" value="CBM_2"/>
    <property type="match status" value="1"/>
</dbReference>
<dbReference type="InterPro" id="IPR001919">
    <property type="entry name" value="CBD2"/>
</dbReference>
<evidence type="ECO:0000313" key="5">
    <source>
        <dbReference type="Proteomes" id="UP000603227"/>
    </source>
</evidence>
<dbReference type="GO" id="GO:0000272">
    <property type="term" value="P:polysaccharide catabolic process"/>
    <property type="evidence" value="ECO:0007669"/>
    <property type="project" value="UniProtKB-KW"/>
</dbReference>
<dbReference type="SUPFAM" id="SSF49384">
    <property type="entry name" value="Carbohydrate-binding domain"/>
    <property type="match status" value="1"/>
</dbReference>
<feature type="domain" description="CBM2" evidence="3">
    <location>
        <begin position="3"/>
        <end position="44"/>
    </location>
</feature>
<evidence type="ECO:0000313" key="4">
    <source>
        <dbReference type="EMBL" id="GHE67647.1"/>
    </source>
</evidence>